<dbReference type="InterPro" id="IPR001245">
    <property type="entry name" value="Ser-Thr/Tyr_kinase_cat_dom"/>
</dbReference>
<evidence type="ECO:0000256" key="13">
    <source>
        <dbReference type="ARBA" id="ARBA00022989"/>
    </source>
</evidence>
<feature type="chain" id="PRO_5043314711" description="non-specific serine/threonine protein kinase" evidence="21">
    <location>
        <begin position="28"/>
        <end position="665"/>
    </location>
</feature>
<evidence type="ECO:0000256" key="18">
    <source>
        <dbReference type="ARBA" id="ARBA00047899"/>
    </source>
</evidence>
<keyword evidence="7 20" id="KW-0812">Transmembrane</keyword>
<dbReference type="Gene3D" id="3.30.200.20">
    <property type="entry name" value="Phosphorylase Kinase, domain 1"/>
    <property type="match status" value="1"/>
</dbReference>
<feature type="transmembrane region" description="Helical" evidence="20">
    <location>
        <begin position="259"/>
        <end position="281"/>
    </location>
</feature>
<dbReference type="SMART" id="SM00220">
    <property type="entry name" value="S_TKc"/>
    <property type="match status" value="1"/>
</dbReference>
<dbReference type="GO" id="GO:0030246">
    <property type="term" value="F:carbohydrate binding"/>
    <property type="evidence" value="ECO:0007669"/>
    <property type="project" value="UniProtKB-KW"/>
</dbReference>
<dbReference type="Gene3D" id="2.60.110.10">
    <property type="entry name" value="Thaumatin"/>
    <property type="match status" value="1"/>
</dbReference>
<evidence type="ECO:0000256" key="11">
    <source>
        <dbReference type="ARBA" id="ARBA00022777"/>
    </source>
</evidence>
<dbReference type="FunFam" id="3.30.200.20:FF:000330">
    <property type="entry name" value="G-type lectin S-receptor-like serine/threonine-protein kinase At4g03230"/>
    <property type="match status" value="1"/>
</dbReference>
<evidence type="ECO:0000256" key="2">
    <source>
        <dbReference type="ARBA" id="ARBA00010607"/>
    </source>
</evidence>
<evidence type="ECO:0000256" key="10">
    <source>
        <dbReference type="ARBA" id="ARBA00022741"/>
    </source>
</evidence>
<keyword evidence="24" id="KW-1185">Reference proteome</keyword>
<evidence type="ECO:0000256" key="15">
    <source>
        <dbReference type="ARBA" id="ARBA00023157"/>
    </source>
</evidence>
<keyword evidence="17" id="KW-0325">Glycoprotein</keyword>
<comment type="similarity">
    <text evidence="2">Belongs to the thaumatin family.</text>
</comment>
<evidence type="ECO:0000256" key="4">
    <source>
        <dbReference type="ARBA" id="ARBA00022475"/>
    </source>
</evidence>
<dbReference type="PANTHER" id="PTHR27002:SF548">
    <property type="entry name" value="RECEPTOR-LIKE SERINE_THREONINE-PROTEIN KINASE"/>
    <property type="match status" value="1"/>
</dbReference>
<evidence type="ECO:0000256" key="14">
    <source>
        <dbReference type="ARBA" id="ARBA00023136"/>
    </source>
</evidence>
<keyword evidence="11" id="KW-0418">Kinase</keyword>
<dbReference type="Pfam" id="PF07714">
    <property type="entry name" value="PK_Tyr_Ser-Thr"/>
    <property type="match status" value="1"/>
</dbReference>
<keyword evidence="4" id="KW-1003">Cell membrane</keyword>
<evidence type="ECO:0000256" key="21">
    <source>
        <dbReference type="SAM" id="SignalP"/>
    </source>
</evidence>
<reference evidence="23" key="1">
    <citation type="submission" date="2023-03" db="EMBL/GenBank/DDBJ databases">
        <authorList>
            <person name="Julca I."/>
        </authorList>
    </citation>
    <scope>NUCLEOTIDE SEQUENCE</scope>
</reference>
<keyword evidence="12" id="KW-0067">ATP-binding</keyword>
<dbReference type="InterPro" id="IPR000719">
    <property type="entry name" value="Prot_kinase_dom"/>
</dbReference>
<evidence type="ECO:0000256" key="20">
    <source>
        <dbReference type="SAM" id="Phobius"/>
    </source>
</evidence>
<dbReference type="CDD" id="cd14066">
    <property type="entry name" value="STKc_IRAK"/>
    <property type="match status" value="1"/>
</dbReference>
<evidence type="ECO:0000256" key="19">
    <source>
        <dbReference type="ARBA" id="ARBA00048679"/>
    </source>
</evidence>
<dbReference type="FunFam" id="1.10.510.10:FF:000060">
    <property type="entry name" value="G-type lectin S-receptor-like serine/threonine-protein kinase"/>
    <property type="match status" value="1"/>
</dbReference>
<accession>A0AAV1CIF3</accession>
<feature type="signal peptide" evidence="21">
    <location>
        <begin position="1"/>
        <end position="27"/>
    </location>
</feature>
<evidence type="ECO:0000256" key="16">
    <source>
        <dbReference type="ARBA" id="ARBA00023170"/>
    </source>
</evidence>
<dbReference type="Proteomes" id="UP001161247">
    <property type="component" value="Chromosome 2"/>
</dbReference>
<evidence type="ECO:0000256" key="7">
    <source>
        <dbReference type="ARBA" id="ARBA00022692"/>
    </source>
</evidence>
<sequence>MPQFRLFIVLPLFLTFISPIFIGVANAAAAFTLENKCRETVWPAIINNGASRELSSTGFALQPGDSETIQGESSWGGRIWARTHCTNDSNGSNFRCLTGDCGSGRVECSGNSSSAPPVTLAEFKADSSGADFYDVSLVDGFNVPILVASLGGGGNCGTTGCPADLNADCPSELKMTGDGGEVLGCRSPCDAFGKPEYCCTGKFSSPDACKPNNYSKIFKNQCPQAYSYAFDDATSTFSCIGSVYTITFCPPLPPKGRTWIWIVVAILAAIIMLLLGSIGYIRIRRRKLEEAEKRKRDEYIHRLTASESFTNVDEQTERREGDLNIFSFGSIVVATNNFSEENKLGEGGFGPVYMGRLLDGREIAVKRLSKTSGQGLEEFKNELILISKLQHTNLVRVLGCCIHEEEKMLIYEYMPNKSLDFFLFAKDKKEQLDWQKRFDIIDGIAQGLLYLHKYSRMRVIHRDLKASNVLLDENMKPKIADFGMARIFKPNETEAMTNRVVGTYGYMSPEYAMEGTFSIKSDVFSLGVLMLEIISGRKNSSFYDFEDRTLNLIGYAWELWKGGMALALKDPALGDLSDDTKQILRCIHAGLLCVQESAIDRPTMSEVLAMLNNDSMSLEDPKQPAFFTGRRALHNHDSTSSERGNQGAPLPVSVNDLSISVVEPR</sequence>
<dbReference type="PANTHER" id="PTHR27002">
    <property type="entry name" value="RECEPTOR-LIKE SERINE/THREONINE-PROTEIN KINASE SD1-8"/>
    <property type="match status" value="1"/>
</dbReference>
<dbReference type="GO" id="GO:0005524">
    <property type="term" value="F:ATP binding"/>
    <property type="evidence" value="ECO:0007669"/>
    <property type="project" value="UniProtKB-KW"/>
</dbReference>
<keyword evidence="13 20" id="KW-1133">Transmembrane helix</keyword>
<keyword evidence="9" id="KW-0430">Lectin</keyword>
<dbReference type="EMBL" id="OX459119">
    <property type="protein sequence ID" value="CAI9095195.1"/>
    <property type="molecule type" value="Genomic_DNA"/>
</dbReference>
<evidence type="ECO:0000313" key="24">
    <source>
        <dbReference type="Proteomes" id="UP001161247"/>
    </source>
</evidence>
<evidence type="ECO:0000256" key="3">
    <source>
        <dbReference type="ARBA" id="ARBA00012513"/>
    </source>
</evidence>
<dbReference type="InterPro" id="IPR011009">
    <property type="entry name" value="Kinase-like_dom_sf"/>
</dbReference>
<feature type="domain" description="Protein kinase" evidence="22">
    <location>
        <begin position="338"/>
        <end position="626"/>
    </location>
</feature>
<keyword evidence="5" id="KW-0723">Serine/threonine-protein kinase</keyword>
<evidence type="ECO:0000256" key="9">
    <source>
        <dbReference type="ARBA" id="ARBA00022734"/>
    </source>
</evidence>
<evidence type="ECO:0000313" key="23">
    <source>
        <dbReference type="EMBL" id="CAI9095195.1"/>
    </source>
</evidence>
<dbReference type="InterPro" id="IPR037176">
    <property type="entry name" value="Osmotin/thaumatin-like_sf"/>
</dbReference>
<dbReference type="SUPFAM" id="SSF49870">
    <property type="entry name" value="Osmotin, thaumatin-like protein"/>
    <property type="match status" value="1"/>
</dbReference>
<dbReference type="AlphaFoldDB" id="A0AAV1CIF3"/>
<dbReference type="PROSITE" id="PS00108">
    <property type="entry name" value="PROTEIN_KINASE_ST"/>
    <property type="match status" value="1"/>
</dbReference>
<keyword evidence="10" id="KW-0547">Nucleotide-binding</keyword>
<evidence type="ECO:0000256" key="12">
    <source>
        <dbReference type="ARBA" id="ARBA00022840"/>
    </source>
</evidence>
<dbReference type="EC" id="2.7.11.1" evidence="3"/>
<evidence type="ECO:0000256" key="6">
    <source>
        <dbReference type="ARBA" id="ARBA00022679"/>
    </source>
</evidence>
<dbReference type="InterPro" id="IPR001938">
    <property type="entry name" value="Thaumatin"/>
</dbReference>
<evidence type="ECO:0000256" key="8">
    <source>
        <dbReference type="ARBA" id="ARBA00022729"/>
    </source>
</evidence>
<comment type="catalytic activity">
    <reaction evidence="19">
        <text>L-seryl-[protein] + ATP = O-phospho-L-seryl-[protein] + ADP + H(+)</text>
        <dbReference type="Rhea" id="RHEA:17989"/>
        <dbReference type="Rhea" id="RHEA-COMP:9863"/>
        <dbReference type="Rhea" id="RHEA-COMP:11604"/>
        <dbReference type="ChEBI" id="CHEBI:15378"/>
        <dbReference type="ChEBI" id="CHEBI:29999"/>
        <dbReference type="ChEBI" id="CHEBI:30616"/>
        <dbReference type="ChEBI" id="CHEBI:83421"/>
        <dbReference type="ChEBI" id="CHEBI:456216"/>
        <dbReference type="EC" id="2.7.11.1"/>
    </reaction>
</comment>
<dbReference type="FunFam" id="2.60.110.10:FF:000002">
    <property type="entry name" value="Thaumatin-like protein 1a"/>
    <property type="match status" value="1"/>
</dbReference>
<dbReference type="PROSITE" id="PS50011">
    <property type="entry name" value="PROTEIN_KINASE_DOM"/>
    <property type="match status" value="1"/>
</dbReference>
<dbReference type="CDD" id="cd09218">
    <property type="entry name" value="TLP-PA"/>
    <property type="match status" value="1"/>
</dbReference>
<keyword evidence="16" id="KW-0675">Receptor</keyword>
<gene>
    <name evidence="23" type="ORF">OLC1_LOCUS6218</name>
</gene>
<evidence type="ECO:0000256" key="1">
    <source>
        <dbReference type="ARBA" id="ARBA00004251"/>
    </source>
</evidence>
<dbReference type="GO" id="GO:0004674">
    <property type="term" value="F:protein serine/threonine kinase activity"/>
    <property type="evidence" value="ECO:0007669"/>
    <property type="project" value="UniProtKB-KW"/>
</dbReference>
<dbReference type="Gene3D" id="1.10.510.10">
    <property type="entry name" value="Transferase(Phosphotransferase) domain 1"/>
    <property type="match status" value="1"/>
</dbReference>
<dbReference type="Pfam" id="PF00314">
    <property type="entry name" value="Thaumatin"/>
    <property type="match status" value="1"/>
</dbReference>
<dbReference type="PRINTS" id="PR00347">
    <property type="entry name" value="THAUMATIN"/>
</dbReference>
<comment type="catalytic activity">
    <reaction evidence="18">
        <text>L-threonyl-[protein] + ATP = O-phospho-L-threonyl-[protein] + ADP + H(+)</text>
        <dbReference type="Rhea" id="RHEA:46608"/>
        <dbReference type="Rhea" id="RHEA-COMP:11060"/>
        <dbReference type="Rhea" id="RHEA-COMP:11605"/>
        <dbReference type="ChEBI" id="CHEBI:15378"/>
        <dbReference type="ChEBI" id="CHEBI:30013"/>
        <dbReference type="ChEBI" id="CHEBI:30616"/>
        <dbReference type="ChEBI" id="CHEBI:61977"/>
        <dbReference type="ChEBI" id="CHEBI:456216"/>
        <dbReference type="EC" id="2.7.11.1"/>
    </reaction>
</comment>
<keyword evidence="15" id="KW-1015">Disulfide bond</keyword>
<dbReference type="InterPro" id="IPR008271">
    <property type="entry name" value="Ser/Thr_kinase_AS"/>
</dbReference>
<keyword evidence="6" id="KW-0808">Transferase</keyword>
<comment type="subcellular location">
    <subcellularLocation>
        <location evidence="1">Cell membrane</location>
        <topology evidence="1">Single-pass type I membrane protein</topology>
    </subcellularLocation>
</comment>
<dbReference type="SUPFAM" id="SSF56112">
    <property type="entry name" value="Protein kinase-like (PK-like)"/>
    <property type="match status" value="1"/>
</dbReference>
<keyword evidence="14 20" id="KW-0472">Membrane</keyword>
<dbReference type="PROSITE" id="PS51367">
    <property type="entry name" value="THAUMATIN_2"/>
    <property type="match status" value="1"/>
</dbReference>
<proteinExistence type="inferred from homology"/>
<dbReference type="GO" id="GO:0005886">
    <property type="term" value="C:plasma membrane"/>
    <property type="evidence" value="ECO:0007669"/>
    <property type="project" value="UniProtKB-SubCell"/>
</dbReference>
<organism evidence="23 24">
    <name type="scientific">Oldenlandia corymbosa var. corymbosa</name>
    <dbReference type="NCBI Taxonomy" id="529605"/>
    <lineage>
        <taxon>Eukaryota</taxon>
        <taxon>Viridiplantae</taxon>
        <taxon>Streptophyta</taxon>
        <taxon>Embryophyta</taxon>
        <taxon>Tracheophyta</taxon>
        <taxon>Spermatophyta</taxon>
        <taxon>Magnoliopsida</taxon>
        <taxon>eudicotyledons</taxon>
        <taxon>Gunneridae</taxon>
        <taxon>Pentapetalae</taxon>
        <taxon>asterids</taxon>
        <taxon>lamiids</taxon>
        <taxon>Gentianales</taxon>
        <taxon>Rubiaceae</taxon>
        <taxon>Rubioideae</taxon>
        <taxon>Spermacoceae</taxon>
        <taxon>Hedyotis-Oldenlandia complex</taxon>
        <taxon>Oldenlandia</taxon>
    </lineage>
</organism>
<evidence type="ECO:0000259" key="22">
    <source>
        <dbReference type="PROSITE" id="PS50011"/>
    </source>
</evidence>
<evidence type="ECO:0000256" key="5">
    <source>
        <dbReference type="ARBA" id="ARBA00022527"/>
    </source>
</evidence>
<dbReference type="SMART" id="SM00205">
    <property type="entry name" value="THN"/>
    <property type="match status" value="1"/>
</dbReference>
<keyword evidence="8 21" id="KW-0732">Signal</keyword>
<evidence type="ECO:0000256" key="17">
    <source>
        <dbReference type="ARBA" id="ARBA00023180"/>
    </source>
</evidence>
<protein>
    <recommendedName>
        <fullName evidence="3">non-specific serine/threonine protein kinase</fullName>
        <ecNumber evidence="3">2.7.11.1</ecNumber>
    </recommendedName>
</protein>
<name>A0AAV1CIF3_OLDCO</name>